<dbReference type="Proteomes" id="UP000790709">
    <property type="component" value="Unassembled WGS sequence"/>
</dbReference>
<gene>
    <name evidence="1" type="ORF">BV22DRAFT_1038980</name>
</gene>
<protein>
    <submittedName>
        <fullName evidence="1">Uncharacterized protein</fullName>
    </submittedName>
</protein>
<dbReference type="EMBL" id="MU266540">
    <property type="protein sequence ID" value="KAH7921143.1"/>
    <property type="molecule type" value="Genomic_DNA"/>
</dbReference>
<organism evidence="1 2">
    <name type="scientific">Leucogyrophana mollusca</name>
    <dbReference type="NCBI Taxonomy" id="85980"/>
    <lineage>
        <taxon>Eukaryota</taxon>
        <taxon>Fungi</taxon>
        <taxon>Dikarya</taxon>
        <taxon>Basidiomycota</taxon>
        <taxon>Agaricomycotina</taxon>
        <taxon>Agaricomycetes</taxon>
        <taxon>Agaricomycetidae</taxon>
        <taxon>Boletales</taxon>
        <taxon>Boletales incertae sedis</taxon>
        <taxon>Leucogyrophana</taxon>
    </lineage>
</organism>
<accession>A0ACB8B8A3</accession>
<evidence type="ECO:0000313" key="1">
    <source>
        <dbReference type="EMBL" id="KAH7921143.1"/>
    </source>
</evidence>
<evidence type="ECO:0000313" key="2">
    <source>
        <dbReference type="Proteomes" id="UP000790709"/>
    </source>
</evidence>
<name>A0ACB8B8A3_9AGAM</name>
<reference evidence="1" key="1">
    <citation type="journal article" date="2021" name="New Phytol.">
        <title>Evolutionary innovations through gain and loss of genes in the ectomycorrhizal Boletales.</title>
        <authorList>
            <person name="Wu G."/>
            <person name="Miyauchi S."/>
            <person name="Morin E."/>
            <person name="Kuo A."/>
            <person name="Drula E."/>
            <person name="Varga T."/>
            <person name="Kohler A."/>
            <person name="Feng B."/>
            <person name="Cao Y."/>
            <person name="Lipzen A."/>
            <person name="Daum C."/>
            <person name="Hundley H."/>
            <person name="Pangilinan J."/>
            <person name="Johnson J."/>
            <person name="Barry K."/>
            <person name="LaButti K."/>
            <person name="Ng V."/>
            <person name="Ahrendt S."/>
            <person name="Min B."/>
            <person name="Choi I.G."/>
            <person name="Park H."/>
            <person name="Plett J.M."/>
            <person name="Magnuson J."/>
            <person name="Spatafora J.W."/>
            <person name="Nagy L.G."/>
            <person name="Henrissat B."/>
            <person name="Grigoriev I.V."/>
            <person name="Yang Z.L."/>
            <person name="Xu J."/>
            <person name="Martin F.M."/>
        </authorList>
    </citation>
    <scope>NUCLEOTIDE SEQUENCE</scope>
    <source>
        <strain evidence="1">KUC20120723A-06</strain>
    </source>
</reference>
<proteinExistence type="predicted"/>
<comment type="caution">
    <text evidence="1">The sequence shown here is derived from an EMBL/GenBank/DDBJ whole genome shotgun (WGS) entry which is preliminary data.</text>
</comment>
<keyword evidence="2" id="KW-1185">Reference proteome</keyword>
<sequence>MAFKLLATPQVMLDVCARTFTNFCRNHLGFYAQQHHQSTKSDSIESSSGPARTHPTLLDTKPVTYGPRVAHKDKFICKGGVDAVKLLDVSRRGLYSTAKEMGGNVLLEEQWDCKICHPRFHKHDRFKVTIHYSAQVARSPRPDAQKPIEAAAAKGVKGLMTVLDRQPEC</sequence>